<keyword evidence="7" id="KW-1185">Reference proteome</keyword>
<sequence>MDFRDDFILAKRSESLGRVSLSPRRAVAWAAVSFLVGAVLALVGIFTIKYSEYETASGYVAEYGFKSTISSSLPLNGILSEIYVNSGDSLIPGRAVARIKFRGDVPQTQFINGANSFFFVPDPAGAEKRDSAVISTTVSGKVENILVREGVGISPMQPIVTVSTSEHRTYFQVLASSSAINSLAIGKRLSVSLPDVNLPQSSVMQGKVVEISRASLSPLEISSLFGVPPPSSSKFLVNIVPIKPLTGDEIKLIRPGMNVVASIKKRERTIASWIFQP</sequence>
<feature type="transmembrane region" description="Helical" evidence="5">
    <location>
        <begin position="26"/>
        <end position="48"/>
    </location>
</feature>
<protein>
    <recommendedName>
        <fullName evidence="8">HlyD family secretion protein</fullName>
    </recommendedName>
</protein>
<dbReference type="PANTHER" id="PTHR30386">
    <property type="entry name" value="MEMBRANE FUSION SUBUNIT OF EMRAB-TOLC MULTIDRUG EFFLUX PUMP"/>
    <property type="match status" value="1"/>
</dbReference>
<organism evidence="6 7">
    <name type="scientific">Xanthomonas vesicatoria</name>
    <dbReference type="NCBI Taxonomy" id="56460"/>
    <lineage>
        <taxon>Bacteria</taxon>
        <taxon>Pseudomonadati</taxon>
        <taxon>Pseudomonadota</taxon>
        <taxon>Gammaproteobacteria</taxon>
        <taxon>Lysobacterales</taxon>
        <taxon>Lysobacteraceae</taxon>
        <taxon>Xanthomonas</taxon>
    </lineage>
</organism>
<evidence type="ECO:0000256" key="1">
    <source>
        <dbReference type="ARBA" id="ARBA00004167"/>
    </source>
</evidence>
<keyword evidence="3 5" id="KW-1133">Transmembrane helix</keyword>
<evidence type="ECO:0000256" key="4">
    <source>
        <dbReference type="ARBA" id="ARBA00023136"/>
    </source>
</evidence>
<evidence type="ECO:0000256" key="2">
    <source>
        <dbReference type="ARBA" id="ARBA00022692"/>
    </source>
</evidence>
<evidence type="ECO:0000313" key="6">
    <source>
        <dbReference type="EMBL" id="MCC8624579.1"/>
    </source>
</evidence>
<evidence type="ECO:0008006" key="8">
    <source>
        <dbReference type="Google" id="ProtNLM"/>
    </source>
</evidence>
<dbReference type="InterPro" id="IPR050739">
    <property type="entry name" value="MFP"/>
</dbReference>
<comment type="caution">
    <text evidence="6">The sequence shown here is derived from an EMBL/GenBank/DDBJ whole genome shotgun (WGS) entry which is preliminary data.</text>
</comment>
<keyword evidence="2 5" id="KW-0812">Transmembrane</keyword>
<evidence type="ECO:0000313" key="7">
    <source>
        <dbReference type="Proteomes" id="UP001430544"/>
    </source>
</evidence>
<evidence type="ECO:0000256" key="5">
    <source>
        <dbReference type="SAM" id="Phobius"/>
    </source>
</evidence>
<dbReference type="Proteomes" id="UP001430544">
    <property type="component" value="Unassembled WGS sequence"/>
</dbReference>
<dbReference type="RefSeq" id="WP_126936802.1">
    <property type="nucleotide sequence ID" value="NZ_CP018470.1"/>
</dbReference>
<evidence type="ECO:0000256" key="3">
    <source>
        <dbReference type="ARBA" id="ARBA00022989"/>
    </source>
</evidence>
<keyword evidence="4 5" id="KW-0472">Membrane</keyword>
<gene>
    <name evidence="6" type="ORF">LN473_21905</name>
</gene>
<proteinExistence type="predicted"/>
<comment type="subcellular location">
    <subcellularLocation>
        <location evidence="1">Membrane</location>
        <topology evidence="1">Single-pass membrane protein</topology>
    </subcellularLocation>
</comment>
<dbReference type="PANTHER" id="PTHR30386:SF26">
    <property type="entry name" value="TRANSPORT PROTEIN COMB"/>
    <property type="match status" value="1"/>
</dbReference>
<accession>A0ABS8LFR8</accession>
<name>A0ABS8LFR8_9XANT</name>
<dbReference type="EMBL" id="JAJIUN010000097">
    <property type="protein sequence ID" value="MCC8624579.1"/>
    <property type="molecule type" value="Genomic_DNA"/>
</dbReference>
<reference evidence="6" key="1">
    <citation type="submission" date="2021-11" db="EMBL/GenBank/DDBJ databases">
        <title>Genome resources and taxonomic validation of 89 Xanthomonas strains.</title>
        <authorList>
            <person name="Tambong J.T."/>
        </authorList>
    </citation>
    <scope>NUCLEOTIDE SEQUENCE</scope>
    <source>
        <strain evidence="6">Bv 5-4A</strain>
    </source>
</reference>